<dbReference type="InterPro" id="IPR058548">
    <property type="entry name" value="MlaB-like_STAS"/>
</dbReference>
<comment type="caution">
    <text evidence="3">The sequence shown here is derived from an EMBL/GenBank/DDBJ whole genome shotgun (WGS) entry which is preliminary data.</text>
</comment>
<reference evidence="3 4" key="1">
    <citation type="submission" date="2019-03" db="EMBL/GenBank/DDBJ databases">
        <title>Draft genome sequences of novel Actinobacteria.</title>
        <authorList>
            <person name="Sahin N."/>
            <person name="Ay H."/>
            <person name="Saygin H."/>
        </authorList>
    </citation>
    <scope>NUCLEOTIDE SEQUENCE [LARGE SCALE GENOMIC DNA]</scope>
    <source>
        <strain evidence="3 4">H3C3</strain>
    </source>
</reference>
<dbReference type="EMBL" id="SMKU01000113">
    <property type="protein sequence ID" value="TDD83389.1"/>
    <property type="molecule type" value="Genomic_DNA"/>
</dbReference>
<gene>
    <name evidence="3" type="ORF">E1298_21350</name>
</gene>
<accession>A0A4R5BDN9</accession>
<sequence length="142" mass="15287">MTVWRISGGEGEPGADVPRPDRAAPRYDLVEVDTALLRVAGGTGSPWLRVSGDVDVSNAVELTRALHAAEERAAGDVHVDLSQIAFIDVAGLRAITQAARVLRESGHLLVLHSVSTHIDKLFRLIGWDATPGLLVHCRTRAR</sequence>
<keyword evidence="4" id="KW-1185">Reference proteome</keyword>
<organism evidence="3 4">
    <name type="scientific">Actinomadura rubrisoli</name>
    <dbReference type="NCBI Taxonomy" id="2530368"/>
    <lineage>
        <taxon>Bacteria</taxon>
        <taxon>Bacillati</taxon>
        <taxon>Actinomycetota</taxon>
        <taxon>Actinomycetes</taxon>
        <taxon>Streptosporangiales</taxon>
        <taxon>Thermomonosporaceae</taxon>
        <taxon>Actinomadura</taxon>
    </lineage>
</organism>
<dbReference type="Pfam" id="PF13466">
    <property type="entry name" value="STAS_2"/>
    <property type="match status" value="1"/>
</dbReference>
<evidence type="ECO:0000313" key="4">
    <source>
        <dbReference type="Proteomes" id="UP000294513"/>
    </source>
</evidence>
<dbReference type="RefSeq" id="WP_131895938.1">
    <property type="nucleotide sequence ID" value="NZ_SMKU01000113.1"/>
</dbReference>
<proteinExistence type="predicted"/>
<dbReference type="InterPro" id="IPR002645">
    <property type="entry name" value="STAS_dom"/>
</dbReference>
<evidence type="ECO:0000313" key="3">
    <source>
        <dbReference type="EMBL" id="TDD83389.1"/>
    </source>
</evidence>
<dbReference type="Proteomes" id="UP000294513">
    <property type="component" value="Unassembled WGS sequence"/>
</dbReference>
<dbReference type="InterPro" id="IPR036513">
    <property type="entry name" value="STAS_dom_sf"/>
</dbReference>
<dbReference type="SUPFAM" id="SSF52091">
    <property type="entry name" value="SpoIIaa-like"/>
    <property type="match status" value="1"/>
</dbReference>
<feature type="region of interest" description="Disordered" evidence="1">
    <location>
        <begin position="1"/>
        <end position="22"/>
    </location>
</feature>
<evidence type="ECO:0000256" key="1">
    <source>
        <dbReference type="SAM" id="MobiDB-lite"/>
    </source>
</evidence>
<name>A0A4R5BDN9_9ACTN</name>
<protein>
    <submittedName>
        <fullName evidence="3">Anti-sigma factor antagonist</fullName>
    </submittedName>
</protein>
<feature type="domain" description="STAS" evidence="2">
    <location>
        <begin position="48"/>
        <end position="126"/>
    </location>
</feature>
<dbReference type="OrthoDB" id="3468289at2"/>
<dbReference type="Gene3D" id="3.30.750.24">
    <property type="entry name" value="STAS domain"/>
    <property type="match status" value="1"/>
</dbReference>
<evidence type="ECO:0000259" key="2">
    <source>
        <dbReference type="PROSITE" id="PS50801"/>
    </source>
</evidence>
<dbReference type="CDD" id="cd07043">
    <property type="entry name" value="STAS_anti-anti-sigma_factors"/>
    <property type="match status" value="1"/>
</dbReference>
<dbReference type="PROSITE" id="PS50801">
    <property type="entry name" value="STAS"/>
    <property type="match status" value="1"/>
</dbReference>
<dbReference type="AlphaFoldDB" id="A0A4R5BDN9"/>